<organism evidence="2 3">
    <name type="scientific">Streptomyces camponoticapitis</name>
    <dbReference type="NCBI Taxonomy" id="1616125"/>
    <lineage>
        <taxon>Bacteria</taxon>
        <taxon>Bacillati</taxon>
        <taxon>Actinomycetota</taxon>
        <taxon>Actinomycetes</taxon>
        <taxon>Kitasatosporales</taxon>
        <taxon>Streptomycetaceae</taxon>
        <taxon>Streptomyces</taxon>
    </lineage>
</organism>
<dbReference type="EMBL" id="BMMV01000005">
    <property type="protein sequence ID" value="GGJ86805.1"/>
    <property type="molecule type" value="Genomic_DNA"/>
</dbReference>
<proteinExistence type="predicted"/>
<evidence type="ECO:0008006" key="4">
    <source>
        <dbReference type="Google" id="ProtNLM"/>
    </source>
</evidence>
<comment type="caution">
    <text evidence="2">The sequence shown here is derived from an EMBL/GenBank/DDBJ whole genome shotgun (WGS) entry which is preliminary data.</text>
</comment>
<feature type="region of interest" description="Disordered" evidence="1">
    <location>
        <begin position="1"/>
        <end position="23"/>
    </location>
</feature>
<keyword evidence="3" id="KW-1185">Reference proteome</keyword>
<name>A0ABQ2E1C9_9ACTN</name>
<evidence type="ECO:0000256" key="1">
    <source>
        <dbReference type="SAM" id="MobiDB-lite"/>
    </source>
</evidence>
<evidence type="ECO:0000313" key="2">
    <source>
        <dbReference type="EMBL" id="GGJ86805.1"/>
    </source>
</evidence>
<protein>
    <recommendedName>
        <fullName evidence="4">Head-to-tail stopper</fullName>
    </recommendedName>
</protein>
<evidence type="ECO:0000313" key="3">
    <source>
        <dbReference type="Proteomes" id="UP000660265"/>
    </source>
</evidence>
<sequence length="114" mass="12728">MFNQSAVRVRAGERTDRGGNTVADWSPGAVTRLTVDLLNIQPSIQQETVDEQRDAVVTGWHVQSAEGTNPDITAVDRIEWDGMTLEVDGEVARWPELFADEVHHIEFEVKRVTG</sequence>
<gene>
    <name evidence="2" type="ORF">GCM10011583_17960</name>
</gene>
<accession>A0ABQ2E1C9</accession>
<reference evidence="3" key="1">
    <citation type="journal article" date="2019" name="Int. J. Syst. Evol. Microbiol.">
        <title>The Global Catalogue of Microorganisms (GCM) 10K type strain sequencing project: providing services to taxonomists for standard genome sequencing and annotation.</title>
        <authorList>
            <consortium name="The Broad Institute Genomics Platform"/>
            <consortium name="The Broad Institute Genome Sequencing Center for Infectious Disease"/>
            <person name="Wu L."/>
            <person name="Ma J."/>
        </authorList>
    </citation>
    <scope>NUCLEOTIDE SEQUENCE [LARGE SCALE GENOMIC DNA]</scope>
    <source>
        <strain evidence="3">CGMCC 4.7275</strain>
    </source>
</reference>
<dbReference type="Proteomes" id="UP000660265">
    <property type="component" value="Unassembled WGS sequence"/>
</dbReference>